<dbReference type="Gene3D" id="2.170.130.10">
    <property type="entry name" value="TonB-dependent receptor, plug domain"/>
    <property type="match status" value="1"/>
</dbReference>
<dbReference type="GO" id="GO:0009279">
    <property type="term" value="C:cell outer membrane"/>
    <property type="evidence" value="ECO:0007669"/>
    <property type="project" value="UniProtKB-SubCell"/>
</dbReference>
<dbReference type="InterPro" id="IPR008969">
    <property type="entry name" value="CarboxyPept-like_regulatory"/>
</dbReference>
<evidence type="ECO:0000256" key="3">
    <source>
        <dbReference type="ARBA" id="ARBA00022452"/>
    </source>
</evidence>
<evidence type="ECO:0000256" key="9">
    <source>
        <dbReference type="RuleBase" id="RU003357"/>
    </source>
</evidence>
<evidence type="ECO:0000313" key="13">
    <source>
        <dbReference type="EMBL" id="MEN7550979.1"/>
    </source>
</evidence>
<dbReference type="InterPro" id="IPR036942">
    <property type="entry name" value="Beta-barrel_TonB_sf"/>
</dbReference>
<keyword evidence="13" id="KW-0675">Receptor</keyword>
<keyword evidence="2 8" id="KW-0813">Transport</keyword>
<dbReference type="InterPro" id="IPR023997">
    <property type="entry name" value="TonB-dep_OMP_SusC/RagA_CS"/>
</dbReference>
<name>A0AAW9S1B7_9BACT</name>
<dbReference type="InterPro" id="IPR039426">
    <property type="entry name" value="TonB-dep_rcpt-like"/>
</dbReference>
<dbReference type="Gene3D" id="2.60.40.1120">
    <property type="entry name" value="Carboxypeptidase-like, regulatory domain"/>
    <property type="match status" value="1"/>
</dbReference>
<evidence type="ECO:0000259" key="11">
    <source>
        <dbReference type="Pfam" id="PF00593"/>
    </source>
</evidence>
<evidence type="ECO:0000256" key="2">
    <source>
        <dbReference type="ARBA" id="ARBA00022448"/>
    </source>
</evidence>
<dbReference type="NCBIfam" id="TIGR04056">
    <property type="entry name" value="OMP_RagA_SusC"/>
    <property type="match status" value="1"/>
</dbReference>
<keyword evidence="3 8" id="KW-1134">Transmembrane beta strand</keyword>
<dbReference type="RefSeq" id="WP_346823761.1">
    <property type="nucleotide sequence ID" value="NZ_JBDKWZ010000018.1"/>
</dbReference>
<comment type="subcellular location">
    <subcellularLocation>
        <location evidence="1 8">Cell outer membrane</location>
        <topology evidence="1 8">Multi-pass membrane protein</topology>
    </subcellularLocation>
</comment>
<dbReference type="Pfam" id="PF13715">
    <property type="entry name" value="CarbopepD_reg_2"/>
    <property type="match status" value="1"/>
</dbReference>
<evidence type="ECO:0000256" key="1">
    <source>
        <dbReference type="ARBA" id="ARBA00004571"/>
    </source>
</evidence>
<evidence type="ECO:0000256" key="4">
    <source>
        <dbReference type="ARBA" id="ARBA00022692"/>
    </source>
</evidence>
<keyword evidence="10" id="KW-0732">Signal</keyword>
<evidence type="ECO:0000256" key="8">
    <source>
        <dbReference type="PROSITE-ProRule" id="PRU01360"/>
    </source>
</evidence>
<dbReference type="InterPro" id="IPR012910">
    <property type="entry name" value="Plug_dom"/>
</dbReference>
<proteinExistence type="inferred from homology"/>
<comment type="similarity">
    <text evidence="8 9">Belongs to the TonB-dependent receptor family.</text>
</comment>
<feature type="domain" description="TonB-dependent receptor plug" evidence="12">
    <location>
        <begin position="113"/>
        <end position="218"/>
    </location>
</feature>
<keyword evidence="5 9" id="KW-0798">TonB box</keyword>
<feature type="domain" description="TonB-dependent receptor-like beta-barrel" evidence="11">
    <location>
        <begin position="395"/>
        <end position="950"/>
    </location>
</feature>
<organism evidence="13 14">
    <name type="scientific">Rapidithrix thailandica</name>
    <dbReference type="NCBI Taxonomy" id="413964"/>
    <lineage>
        <taxon>Bacteria</taxon>
        <taxon>Pseudomonadati</taxon>
        <taxon>Bacteroidota</taxon>
        <taxon>Cytophagia</taxon>
        <taxon>Cytophagales</taxon>
        <taxon>Flammeovirgaceae</taxon>
        <taxon>Rapidithrix</taxon>
    </lineage>
</organism>
<evidence type="ECO:0000313" key="14">
    <source>
        <dbReference type="Proteomes" id="UP001403385"/>
    </source>
</evidence>
<reference evidence="13 14" key="1">
    <citation type="submission" date="2024-04" db="EMBL/GenBank/DDBJ databases">
        <title>Novel genus in family Flammeovirgaceae.</title>
        <authorList>
            <person name="Nguyen T.H."/>
            <person name="Vuong T.Q."/>
            <person name="Le H."/>
            <person name="Kim S.-G."/>
        </authorList>
    </citation>
    <scope>NUCLEOTIDE SEQUENCE [LARGE SCALE GENOMIC DNA]</scope>
    <source>
        <strain evidence="13 14">JCM 23209</strain>
    </source>
</reference>
<dbReference type="PROSITE" id="PS52016">
    <property type="entry name" value="TONB_DEPENDENT_REC_3"/>
    <property type="match status" value="1"/>
</dbReference>
<keyword evidence="6 8" id="KW-0472">Membrane</keyword>
<keyword evidence="14" id="KW-1185">Reference proteome</keyword>
<evidence type="ECO:0000256" key="6">
    <source>
        <dbReference type="ARBA" id="ARBA00023136"/>
    </source>
</evidence>
<keyword evidence="7 8" id="KW-0998">Cell outer membrane</keyword>
<protein>
    <submittedName>
        <fullName evidence="13">TonB-dependent receptor</fullName>
    </submittedName>
</protein>
<feature type="chain" id="PRO_5043701507" evidence="10">
    <location>
        <begin position="20"/>
        <end position="992"/>
    </location>
</feature>
<dbReference type="Gene3D" id="2.40.170.20">
    <property type="entry name" value="TonB-dependent receptor, beta-barrel domain"/>
    <property type="match status" value="1"/>
</dbReference>
<dbReference type="InterPro" id="IPR023996">
    <property type="entry name" value="TonB-dep_OMP_SusC/RagA"/>
</dbReference>
<dbReference type="SUPFAM" id="SSF56935">
    <property type="entry name" value="Porins"/>
    <property type="match status" value="1"/>
</dbReference>
<dbReference type="EMBL" id="JBDKWZ010000018">
    <property type="protein sequence ID" value="MEN7550979.1"/>
    <property type="molecule type" value="Genomic_DNA"/>
</dbReference>
<dbReference type="AlphaFoldDB" id="A0AAW9S1B7"/>
<gene>
    <name evidence="13" type="ORF">AAG747_23865</name>
</gene>
<dbReference type="Pfam" id="PF00593">
    <property type="entry name" value="TonB_dep_Rec_b-barrel"/>
    <property type="match status" value="1"/>
</dbReference>
<evidence type="ECO:0000259" key="12">
    <source>
        <dbReference type="Pfam" id="PF07715"/>
    </source>
</evidence>
<evidence type="ECO:0000256" key="7">
    <source>
        <dbReference type="ARBA" id="ARBA00023237"/>
    </source>
</evidence>
<sequence>MKRRIFTLIALLWFTVSYAQQETISGVVKSAGDQAPIPGANVLVKNSQQGTVTDIEGKFSLLARQGDVLTVSFVGMRTQEITLNGQSSLEILLEVDLQQLEEVIVVGYGTQRKSDVTGSISGISGTELLKQPALTPTQAMQGKLTGVQIVNSGGPGENPMVRVRGVGTILGGADPLYVVDGIITNDIRNINTSDIVSIDVLKDASSASIYGVRGANGVILITTKAGQKGKMNINYDGFIGVKTIASKVDMADSRLFIDYANEALSYDNQPPAFDDADAQVNTDWLDAVTRTALTQSHNLSVKGGNDKATYYASLGYYGEEGILKNNDYERINFRLNNTFQLTKNIKLGNVLGLSHFVGNNIPFSVFTAAYKAAPTVPVKDAEGNYGFTSQNNVGNPVATIDHTHDRSWGDRMQGSLFAEVTFLKDFQFRTSFGLDAIRNKGRIYVPVYRISDTQKNEISVLTLKRNNYNNWVWDNTLTYSKNFGNRHSLKVMAGTTAQSNKNDEFEASRQNVPAQERYWNLSLGDEASATNNSKTFENKINSYIGRLNYSFADRYLLTVTARYDGSSKFPKNNRWVLFPSVGLGWRLSEEPFMQDIDWLDNLKVRGSWGKIGNDNIDSDAFLLTFVSGLDYAFAGGSTLQQGATIVDIKDLNLLWETTYETDLGVEFSMFNGRITGEIDYYHKRTKDVLMPAPLDAIFGDRDNSFITNKADILNEGLEFALNWRQSAPSGFNYSVGVNLTYNKNKLEDIKGATPIISGSLGNGQVTTRTDVGQPIGSFWLWETDGIFQSQDEINAYVNEEGGLIQPDAKPGDFRLKDINKDGIIDVADRSFSGSYQPEFYFGFVGSISYKNFDLSIDTYGNLGNKVYNGKKAQRFGNENIEADLAGRWNTTTPSNSIPRASNDVPLATTYFLESGDFFRINNITLGYTMPASLSEKIHVGNLRVYASAQNPVIFKDFSGFTPELPGDTRNAGIELNAYPTSSTYLLGLNIGF</sequence>
<accession>A0AAW9S1B7</accession>
<dbReference type="Proteomes" id="UP001403385">
    <property type="component" value="Unassembled WGS sequence"/>
</dbReference>
<dbReference type="Pfam" id="PF07715">
    <property type="entry name" value="Plug"/>
    <property type="match status" value="1"/>
</dbReference>
<evidence type="ECO:0000256" key="5">
    <source>
        <dbReference type="ARBA" id="ARBA00023077"/>
    </source>
</evidence>
<comment type="caution">
    <text evidence="13">The sequence shown here is derived from an EMBL/GenBank/DDBJ whole genome shotgun (WGS) entry which is preliminary data.</text>
</comment>
<feature type="signal peptide" evidence="10">
    <location>
        <begin position="1"/>
        <end position="19"/>
    </location>
</feature>
<dbReference type="SUPFAM" id="SSF49464">
    <property type="entry name" value="Carboxypeptidase regulatory domain-like"/>
    <property type="match status" value="1"/>
</dbReference>
<dbReference type="InterPro" id="IPR000531">
    <property type="entry name" value="Beta-barrel_TonB"/>
</dbReference>
<dbReference type="InterPro" id="IPR037066">
    <property type="entry name" value="Plug_dom_sf"/>
</dbReference>
<keyword evidence="4 8" id="KW-0812">Transmembrane</keyword>
<dbReference type="NCBIfam" id="TIGR04057">
    <property type="entry name" value="SusC_RagA_signa"/>
    <property type="match status" value="1"/>
</dbReference>
<evidence type="ECO:0000256" key="10">
    <source>
        <dbReference type="SAM" id="SignalP"/>
    </source>
</evidence>